<reference evidence="9" key="1">
    <citation type="submission" date="2009-11" db="EMBL/GenBank/DDBJ databases">
        <title>The complete chromosome 2 of Sphaerobacter thermophilus DSM 20745.</title>
        <authorList>
            <person name="Lucas S."/>
            <person name="Copeland A."/>
            <person name="Lapidus A."/>
            <person name="Glavina del Rio T."/>
            <person name="Dalin E."/>
            <person name="Tice H."/>
            <person name="Bruce D."/>
            <person name="Goodwin L."/>
            <person name="Pitluck S."/>
            <person name="Kyrpides N."/>
            <person name="Mavromatis K."/>
            <person name="Ivanova N."/>
            <person name="Mikhailova N."/>
            <person name="LaButti K.M."/>
            <person name="Clum A."/>
            <person name="Sun H.I."/>
            <person name="Brettin T."/>
            <person name="Detter J.C."/>
            <person name="Han C."/>
            <person name="Larimer F."/>
            <person name="Land M."/>
            <person name="Hauser L."/>
            <person name="Markowitz V."/>
            <person name="Cheng J.F."/>
            <person name="Hugenholtz P."/>
            <person name="Woyke T."/>
            <person name="Wu D."/>
            <person name="Steenblock K."/>
            <person name="Schneider S."/>
            <person name="Pukall R."/>
            <person name="Goeker M."/>
            <person name="Klenk H.P."/>
            <person name="Eisen J.A."/>
        </authorList>
    </citation>
    <scope>NUCLEOTIDE SEQUENCE [LARGE SCALE GENOMIC DNA]</scope>
    <source>
        <strain evidence="9">ATCC 49802 / DSM 20745 / S 6022</strain>
    </source>
</reference>
<proteinExistence type="inferred from homology"/>
<reference evidence="8 9" key="2">
    <citation type="journal article" date="2010" name="Stand. Genomic Sci.">
        <title>Complete genome sequence of Desulfohalobium retbaense type strain (HR(100)).</title>
        <authorList>
            <person name="Spring S."/>
            <person name="Nolan M."/>
            <person name="Lapidus A."/>
            <person name="Glavina Del Rio T."/>
            <person name="Copeland A."/>
            <person name="Tice H."/>
            <person name="Cheng J.F."/>
            <person name="Lucas S."/>
            <person name="Land M."/>
            <person name="Chen F."/>
            <person name="Bruce D."/>
            <person name="Goodwin L."/>
            <person name="Pitluck S."/>
            <person name="Ivanova N."/>
            <person name="Mavromatis K."/>
            <person name="Mikhailova N."/>
            <person name="Pati A."/>
            <person name="Chen A."/>
            <person name="Palaniappan K."/>
            <person name="Hauser L."/>
            <person name="Chang Y.J."/>
            <person name="Jeffries C.D."/>
            <person name="Munk C."/>
            <person name="Kiss H."/>
            <person name="Chain P."/>
            <person name="Han C."/>
            <person name="Brettin T."/>
            <person name="Detter J.C."/>
            <person name="Schuler E."/>
            <person name="Goker M."/>
            <person name="Rohde M."/>
            <person name="Bristow J."/>
            <person name="Eisen J.A."/>
            <person name="Markowitz V."/>
            <person name="Hugenholtz P."/>
            <person name="Kyrpides N.C."/>
            <person name="Klenk H.P."/>
        </authorList>
    </citation>
    <scope>NUCLEOTIDE SEQUENCE [LARGE SCALE GENOMIC DNA]</scope>
    <source>
        <strain evidence="9">ATCC 49802 / DSM 20745 / S 6022</strain>
    </source>
</reference>
<evidence type="ECO:0000313" key="8">
    <source>
        <dbReference type="EMBL" id="ACZ40427.1"/>
    </source>
</evidence>
<evidence type="ECO:0000256" key="2">
    <source>
        <dbReference type="ARBA" id="ARBA00005297"/>
    </source>
</evidence>
<sequence>MTERIDTEQVLAPLLARARRLAAERGAPVLVSWSERVAAEDPIDVFAQAATASDRCLWLQPDADFALVGVGAAHVIEPTGPERFAAADAAWRALLDGALIVGDGPGPTVIGGFAFDPERPSTPRWCGFPDARLILPRQTLTLQGGECWRRVNVVVGDRHPSPPTPLPTLGEGSIEHDGMPSTQSAPDSPSPNVGRGGQGVRAVPRFLTAVAQAAAAVRRGDLEKVVLAREVRVEAEEPFDVEAALRRLRDAYPSCYVFAVARGERVFLGATPERLVRLDGRTVRVASLAGSIPRGATPEEDRELAAALLASAKDRAEHAVVVRAIRTALDGPCVEVETPDEPEILSVRNVHHLYTPVTARLRDGATLMDLVARLHPTPAVGGTPRAEALRYIREHEGLDRGWYAAPVGWMDASGQGEFAVALRSALVEGAEASLFAGCGIMGDSDPEREYAESSVKLRPMLAALGIEGAETE</sequence>
<dbReference type="GO" id="GO:0008909">
    <property type="term" value="F:isochorismate synthase activity"/>
    <property type="evidence" value="ECO:0007669"/>
    <property type="project" value="UniProtKB-EC"/>
</dbReference>
<dbReference type="AlphaFoldDB" id="D1C9D4"/>
<evidence type="ECO:0000256" key="4">
    <source>
        <dbReference type="ARBA" id="ARBA00023235"/>
    </source>
</evidence>
<dbReference type="KEGG" id="sti:Sthe_3025"/>
<dbReference type="InterPro" id="IPR015890">
    <property type="entry name" value="Chorismate_C"/>
</dbReference>
<accession>D1C9D4</accession>
<dbReference type="Proteomes" id="UP000002027">
    <property type="component" value="Chromosome 2"/>
</dbReference>
<dbReference type="FunCoup" id="D1C9D4">
    <property type="interactions" value="93"/>
</dbReference>
<dbReference type="eggNOG" id="COG1169">
    <property type="taxonomic scope" value="Bacteria"/>
</dbReference>
<evidence type="ECO:0000313" key="9">
    <source>
        <dbReference type="Proteomes" id="UP000002027"/>
    </source>
</evidence>
<dbReference type="EC" id="5.4.4.2" evidence="3"/>
<comment type="similarity">
    <text evidence="2">Belongs to the isochorismate synthase family.</text>
</comment>
<dbReference type="NCBIfam" id="TIGR00543">
    <property type="entry name" value="isochor_syn"/>
    <property type="match status" value="1"/>
</dbReference>
<comment type="catalytic activity">
    <reaction evidence="1">
        <text>chorismate = isochorismate</text>
        <dbReference type="Rhea" id="RHEA:18985"/>
        <dbReference type="ChEBI" id="CHEBI:29748"/>
        <dbReference type="ChEBI" id="CHEBI:29780"/>
        <dbReference type="EC" id="5.4.4.2"/>
    </reaction>
</comment>
<evidence type="ECO:0000256" key="3">
    <source>
        <dbReference type="ARBA" id="ARBA00012824"/>
    </source>
</evidence>
<dbReference type="InterPro" id="IPR004561">
    <property type="entry name" value="IsoChor_synthase"/>
</dbReference>
<feature type="region of interest" description="Disordered" evidence="6">
    <location>
        <begin position="155"/>
        <end position="198"/>
    </location>
</feature>
<evidence type="ECO:0000256" key="5">
    <source>
        <dbReference type="ARBA" id="ARBA00041564"/>
    </source>
</evidence>
<keyword evidence="4 8" id="KW-0413">Isomerase</keyword>
<dbReference type="STRING" id="479434.Sthe_3025"/>
<dbReference type="Pfam" id="PF00425">
    <property type="entry name" value="Chorismate_bind"/>
    <property type="match status" value="1"/>
</dbReference>
<dbReference type="PANTHER" id="PTHR42839:SF2">
    <property type="entry name" value="ISOCHORISMATE SYNTHASE ENTC"/>
    <property type="match status" value="1"/>
</dbReference>
<dbReference type="PANTHER" id="PTHR42839">
    <property type="entry name" value="ISOCHORISMATE SYNTHASE ENTC"/>
    <property type="match status" value="1"/>
</dbReference>
<feature type="domain" description="Chorismate-utilising enzyme C-terminal" evidence="7">
    <location>
        <begin position="205"/>
        <end position="456"/>
    </location>
</feature>
<organism evidence="8 9">
    <name type="scientific">Sphaerobacter thermophilus (strain ATCC 49802 / DSM 20745 / KCCM 41009 / NCIMB 13125 / S 6022)</name>
    <dbReference type="NCBI Taxonomy" id="479434"/>
    <lineage>
        <taxon>Bacteria</taxon>
        <taxon>Pseudomonadati</taxon>
        <taxon>Thermomicrobiota</taxon>
        <taxon>Thermomicrobia</taxon>
        <taxon>Sphaerobacterales</taxon>
        <taxon>Sphaerobacterineae</taxon>
        <taxon>Sphaerobacteraceae</taxon>
        <taxon>Sphaerobacter</taxon>
    </lineage>
</organism>
<dbReference type="EMBL" id="CP001824">
    <property type="protein sequence ID" value="ACZ40427.1"/>
    <property type="molecule type" value="Genomic_DNA"/>
</dbReference>
<dbReference type="Gene3D" id="3.60.120.10">
    <property type="entry name" value="Anthranilate synthase"/>
    <property type="match status" value="1"/>
</dbReference>
<dbReference type="SUPFAM" id="SSF56322">
    <property type="entry name" value="ADC synthase"/>
    <property type="match status" value="1"/>
</dbReference>
<name>D1C9D4_SPHTD</name>
<evidence type="ECO:0000256" key="1">
    <source>
        <dbReference type="ARBA" id="ARBA00000799"/>
    </source>
</evidence>
<gene>
    <name evidence="8" type="ordered locus">Sthe_3025</name>
</gene>
<feature type="compositionally biased region" description="Polar residues" evidence="6">
    <location>
        <begin position="180"/>
        <end position="191"/>
    </location>
</feature>
<evidence type="ECO:0000259" key="7">
    <source>
        <dbReference type="Pfam" id="PF00425"/>
    </source>
</evidence>
<protein>
    <recommendedName>
        <fullName evidence="3">isochorismate synthase</fullName>
        <ecNumber evidence="3">5.4.4.2</ecNumber>
    </recommendedName>
    <alternativeName>
        <fullName evidence="5">Isochorismate mutase</fullName>
    </alternativeName>
</protein>
<dbReference type="InParanoid" id="D1C9D4"/>
<dbReference type="InterPro" id="IPR005801">
    <property type="entry name" value="ADC_synthase"/>
</dbReference>
<keyword evidence="9" id="KW-1185">Reference proteome</keyword>
<dbReference type="HOGENOM" id="CLU_006493_8_4_0"/>
<evidence type="ECO:0000256" key="6">
    <source>
        <dbReference type="SAM" id="MobiDB-lite"/>
    </source>
</evidence>